<dbReference type="Gene3D" id="1.10.287.1080">
    <property type="entry name" value="MazG-like"/>
    <property type="match status" value="1"/>
</dbReference>
<accession>A0A6M3JD44</accession>
<gene>
    <name evidence="2" type="ORF">MM415A01997_0016</name>
    <name evidence="1" type="ORF">MM415B00308_0010</name>
</gene>
<sequence length="134" mass="15502">MTEKTISEIRTEGKRLKYMITAQEVHALAVKKGWYDDPQDEDAFVERMCNNLHDEVSELHEAWRNGNLRNPCNKTVKMIALRLKPLSCLEEELADIIIRTFDNAFHLGVDIEKAVETKHAYNRSRPPRHGGKKS</sequence>
<dbReference type="EMBL" id="MT142100">
    <property type="protein sequence ID" value="QJA74472.1"/>
    <property type="molecule type" value="Genomic_DNA"/>
</dbReference>
<evidence type="ECO:0000313" key="2">
    <source>
        <dbReference type="EMBL" id="QJA74472.1"/>
    </source>
</evidence>
<dbReference type="SUPFAM" id="SSF101386">
    <property type="entry name" value="all-alpha NTP pyrophosphatases"/>
    <property type="match status" value="1"/>
</dbReference>
<name>A0A6M3JD44_9ZZZZ</name>
<protein>
    <submittedName>
        <fullName evidence="1">Uncharacterized protein</fullName>
    </submittedName>
</protein>
<dbReference type="EMBL" id="MT141565">
    <property type="protein sequence ID" value="QJA67032.1"/>
    <property type="molecule type" value="Genomic_DNA"/>
</dbReference>
<reference evidence="1" key="1">
    <citation type="submission" date="2020-03" db="EMBL/GenBank/DDBJ databases">
        <title>The deep terrestrial virosphere.</title>
        <authorList>
            <person name="Holmfeldt K."/>
            <person name="Nilsson E."/>
            <person name="Simone D."/>
            <person name="Lopez-Fernandez M."/>
            <person name="Wu X."/>
            <person name="de Brujin I."/>
            <person name="Lundin D."/>
            <person name="Andersson A."/>
            <person name="Bertilsson S."/>
            <person name="Dopson M."/>
        </authorList>
    </citation>
    <scope>NUCLEOTIDE SEQUENCE</scope>
    <source>
        <strain evidence="2">MM415A01997</strain>
        <strain evidence="1">MM415B00308</strain>
    </source>
</reference>
<proteinExistence type="predicted"/>
<dbReference type="AlphaFoldDB" id="A0A6M3JD44"/>
<evidence type="ECO:0000313" key="1">
    <source>
        <dbReference type="EMBL" id="QJA67032.1"/>
    </source>
</evidence>
<organism evidence="1">
    <name type="scientific">viral metagenome</name>
    <dbReference type="NCBI Taxonomy" id="1070528"/>
    <lineage>
        <taxon>unclassified sequences</taxon>
        <taxon>metagenomes</taxon>
        <taxon>organismal metagenomes</taxon>
    </lineage>
</organism>